<keyword evidence="5" id="KW-0539">Nucleus</keyword>
<dbReference type="GO" id="GO:0000978">
    <property type="term" value="F:RNA polymerase II cis-regulatory region sequence-specific DNA binding"/>
    <property type="evidence" value="ECO:0007669"/>
    <property type="project" value="TreeGrafter"/>
</dbReference>
<comment type="subcellular location">
    <subcellularLocation>
        <location evidence="1">Nucleus</location>
    </subcellularLocation>
</comment>
<dbReference type="PROSITE" id="PS50114">
    <property type="entry name" value="GATA_ZN_FINGER_2"/>
    <property type="match status" value="1"/>
</dbReference>
<dbReference type="GO" id="GO:0008270">
    <property type="term" value="F:zinc ion binding"/>
    <property type="evidence" value="ECO:0007669"/>
    <property type="project" value="UniProtKB-KW"/>
</dbReference>
<dbReference type="AlphaFoldDB" id="A0A1Y2CXB2"/>
<evidence type="ECO:0000256" key="6">
    <source>
        <dbReference type="PROSITE-ProRule" id="PRU00094"/>
    </source>
</evidence>
<dbReference type="Pfam" id="PF00320">
    <property type="entry name" value="GATA"/>
    <property type="match status" value="1"/>
</dbReference>
<evidence type="ECO:0000313" key="10">
    <source>
        <dbReference type="Proteomes" id="UP000193642"/>
    </source>
</evidence>
<name>A0A1Y2CXB2_9FUNG</name>
<feature type="compositionally biased region" description="Pro residues" evidence="7">
    <location>
        <begin position="140"/>
        <end position="151"/>
    </location>
</feature>
<keyword evidence="3 6" id="KW-0863">Zinc-finger</keyword>
<dbReference type="EMBL" id="MCGO01000005">
    <property type="protein sequence ID" value="ORY51617.1"/>
    <property type="molecule type" value="Genomic_DNA"/>
</dbReference>
<dbReference type="CDD" id="cd00202">
    <property type="entry name" value="ZnF_GATA"/>
    <property type="match status" value="1"/>
</dbReference>
<dbReference type="PANTHER" id="PTHR10071:SF281">
    <property type="entry name" value="BOX A-BINDING FACTOR-RELATED"/>
    <property type="match status" value="1"/>
</dbReference>
<evidence type="ECO:0000256" key="2">
    <source>
        <dbReference type="ARBA" id="ARBA00022723"/>
    </source>
</evidence>
<sequence>MDPLQPSPFKSAHSSNTFLSPFTLPESLFSSEGLGRDGDSADDTDSLESPLLMFNMDLDNQFNQLMSRHHSEPTLYSLAAPTRPVPSLSAASLSSYFGDFGDGLIGPDLLLDPATTLVVQEESEEEDRLMMRSLKASVPLPTPPPPAPPSTPHHQLRSASMSYPGPSSSVQQSNLNQFTCKNCNATRTPMWRRDAEGNRLCNACGMYKKINGVDRVVQMGKVVQRRKLRRLGLESVE</sequence>
<dbReference type="Gene3D" id="3.30.50.10">
    <property type="entry name" value="Erythroid Transcription Factor GATA-1, subunit A"/>
    <property type="match status" value="1"/>
</dbReference>
<dbReference type="Proteomes" id="UP000193642">
    <property type="component" value="Unassembled WGS sequence"/>
</dbReference>
<keyword evidence="4" id="KW-0862">Zinc</keyword>
<dbReference type="SUPFAM" id="SSF57716">
    <property type="entry name" value="Glucocorticoid receptor-like (DNA-binding domain)"/>
    <property type="match status" value="1"/>
</dbReference>
<comment type="caution">
    <text evidence="9">The sequence shown here is derived from an EMBL/GenBank/DDBJ whole genome shotgun (WGS) entry which is preliminary data.</text>
</comment>
<evidence type="ECO:0000256" key="7">
    <source>
        <dbReference type="SAM" id="MobiDB-lite"/>
    </source>
</evidence>
<dbReference type="PANTHER" id="PTHR10071">
    <property type="entry name" value="TRANSCRIPTION FACTOR GATA FAMILY MEMBER"/>
    <property type="match status" value="1"/>
</dbReference>
<feature type="compositionally biased region" description="Low complexity" evidence="7">
    <location>
        <begin position="158"/>
        <end position="169"/>
    </location>
</feature>
<evidence type="ECO:0000256" key="5">
    <source>
        <dbReference type="ARBA" id="ARBA00023242"/>
    </source>
</evidence>
<organism evidence="9 10">
    <name type="scientific">Rhizoclosmatium globosum</name>
    <dbReference type="NCBI Taxonomy" id="329046"/>
    <lineage>
        <taxon>Eukaryota</taxon>
        <taxon>Fungi</taxon>
        <taxon>Fungi incertae sedis</taxon>
        <taxon>Chytridiomycota</taxon>
        <taxon>Chytridiomycota incertae sedis</taxon>
        <taxon>Chytridiomycetes</taxon>
        <taxon>Chytridiales</taxon>
        <taxon>Chytriomycetaceae</taxon>
        <taxon>Rhizoclosmatium</taxon>
    </lineage>
</organism>
<dbReference type="InterPro" id="IPR039355">
    <property type="entry name" value="Transcription_factor_GATA"/>
</dbReference>
<dbReference type="OrthoDB" id="5597699at2759"/>
<dbReference type="InterPro" id="IPR000679">
    <property type="entry name" value="Znf_GATA"/>
</dbReference>
<evidence type="ECO:0000256" key="3">
    <source>
        <dbReference type="ARBA" id="ARBA00022771"/>
    </source>
</evidence>
<evidence type="ECO:0000256" key="1">
    <source>
        <dbReference type="ARBA" id="ARBA00004123"/>
    </source>
</evidence>
<gene>
    <name evidence="9" type="ORF">BCR33DRAFT_762296</name>
</gene>
<dbReference type="GO" id="GO:0005634">
    <property type="term" value="C:nucleus"/>
    <property type="evidence" value="ECO:0007669"/>
    <property type="project" value="UniProtKB-SubCell"/>
</dbReference>
<accession>A0A1Y2CXB2</accession>
<feature type="region of interest" description="Disordered" evidence="7">
    <location>
        <begin position="136"/>
        <end position="170"/>
    </location>
</feature>
<dbReference type="InterPro" id="IPR013088">
    <property type="entry name" value="Znf_NHR/GATA"/>
</dbReference>
<dbReference type="GO" id="GO:0045944">
    <property type="term" value="P:positive regulation of transcription by RNA polymerase II"/>
    <property type="evidence" value="ECO:0007669"/>
    <property type="project" value="TreeGrafter"/>
</dbReference>
<dbReference type="GO" id="GO:0000122">
    <property type="term" value="P:negative regulation of transcription by RNA polymerase II"/>
    <property type="evidence" value="ECO:0007669"/>
    <property type="project" value="TreeGrafter"/>
</dbReference>
<evidence type="ECO:0000313" key="9">
    <source>
        <dbReference type="EMBL" id="ORY51617.1"/>
    </source>
</evidence>
<evidence type="ECO:0000256" key="4">
    <source>
        <dbReference type="ARBA" id="ARBA00022833"/>
    </source>
</evidence>
<feature type="domain" description="GATA-type" evidence="8">
    <location>
        <begin position="180"/>
        <end position="227"/>
    </location>
</feature>
<proteinExistence type="predicted"/>
<dbReference type="PRINTS" id="PR00619">
    <property type="entry name" value="GATAZNFINGER"/>
</dbReference>
<feature type="region of interest" description="Disordered" evidence="7">
    <location>
        <begin position="1"/>
        <end position="21"/>
    </location>
</feature>
<protein>
    <recommendedName>
        <fullName evidence="8">GATA-type domain-containing protein</fullName>
    </recommendedName>
</protein>
<dbReference type="SMART" id="SM00401">
    <property type="entry name" value="ZnF_GATA"/>
    <property type="match status" value="1"/>
</dbReference>
<dbReference type="PROSITE" id="PS00344">
    <property type="entry name" value="GATA_ZN_FINGER_1"/>
    <property type="match status" value="1"/>
</dbReference>
<keyword evidence="2" id="KW-0479">Metal-binding</keyword>
<reference evidence="9 10" key="1">
    <citation type="submission" date="2016-07" db="EMBL/GenBank/DDBJ databases">
        <title>Pervasive Adenine N6-methylation of Active Genes in Fungi.</title>
        <authorList>
            <consortium name="DOE Joint Genome Institute"/>
            <person name="Mondo S.J."/>
            <person name="Dannebaum R.O."/>
            <person name="Kuo R.C."/>
            <person name="Labutti K."/>
            <person name="Haridas S."/>
            <person name="Kuo A."/>
            <person name="Salamov A."/>
            <person name="Ahrendt S.R."/>
            <person name="Lipzen A."/>
            <person name="Sullivan W."/>
            <person name="Andreopoulos W.B."/>
            <person name="Clum A."/>
            <person name="Lindquist E."/>
            <person name="Daum C."/>
            <person name="Ramamoorthy G.K."/>
            <person name="Gryganskyi A."/>
            <person name="Culley D."/>
            <person name="Magnuson J.K."/>
            <person name="James T.Y."/>
            <person name="O'Malley M.A."/>
            <person name="Stajich J.E."/>
            <person name="Spatafora J.W."/>
            <person name="Visel A."/>
            <person name="Grigoriev I.V."/>
        </authorList>
    </citation>
    <scope>NUCLEOTIDE SEQUENCE [LARGE SCALE GENOMIC DNA]</scope>
    <source>
        <strain evidence="9 10">JEL800</strain>
    </source>
</reference>
<dbReference type="STRING" id="329046.A0A1Y2CXB2"/>
<dbReference type="GO" id="GO:0000981">
    <property type="term" value="F:DNA-binding transcription factor activity, RNA polymerase II-specific"/>
    <property type="evidence" value="ECO:0007669"/>
    <property type="project" value="TreeGrafter"/>
</dbReference>
<evidence type="ECO:0000259" key="8">
    <source>
        <dbReference type="PROSITE" id="PS50114"/>
    </source>
</evidence>
<keyword evidence="10" id="KW-1185">Reference proteome</keyword>